<keyword evidence="1" id="KW-0812">Transmembrane</keyword>
<organism evidence="2 3">
    <name type="scientific">Corynebacterium suranareeae</name>
    <dbReference type="NCBI Taxonomy" id="2506452"/>
    <lineage>
        <taxon>Bacteria</taxon>
        <taxon>Bacillati</taxon>
        <taxon>Actinomycetota</taxon>
        <taxon>Actinomycetes</taxon>
        <taxon>Mycobacteriales</taxon>
        <taxon>Corynebacteriaceae</taxon>
        <taxon>Corynebacterium</taxon>
    </lineage>
</organism>
<reference evidence="2 3" key="1">
    <citation type="submission" date="2016-02" db="EMBL/GenBank/DDBJ databases">
        <title>Corynebacterium glutamicum N24 whole genome sequencing project.</title>
        <authorList>
            <person name="Matsutani M."/>
            <person name="Nangtapong N."/>
            <person name="Yakushi T."/>
            <person name="Matsushita K."/>
        </authorList>
    </citation>
    <scope>NUCLEOTIDE SEQUENCE [LARGE SCALE GENOMIC DNA]</scope>
    <source>
        <strain evidence="2 3">N24</strain>
    </source>
</reference>
<keyword evidence="1" id="KW-1133">Transmembrane helix</keyword>
<keyword evidence="3" id="KW-1185">Reference proteome</keyword>
<evidence type="ECO:0000313" key="2">
    <source>
        <dbReference type="EMBL" id="BAU96197.1"/>
    </source>
</evidence>
<dbReference type="RefSeq" id="WP_096456516.1">
    <property type="nucleotide sequence ID" value="NZ_AP017369.1"/>
</dbReference>
<gene>
    <name evidence="2" type="ORF">N24_1935</name>
</gene>
<feature type="transmembrane region" description="Helical" evidence="1">
    <location>
        <begin position="6"/>
        <end position="23"/>
    </location>
</feature>
<keyword evidence="1" id="KW-0472">Membrane</keyword>
<dbReference type="KEGG" id="csur:N24_1935"/>
<sequence length="91" mass="10636">MFVAFMIPIVMALGAMAIITLFGQNPSQRRKRAQQQAKDRYEGAIRSGQFIDHCSCPRCRRNCRRRHKKLKGFSGYPDEILKKYPVKYLSR</sequence>
<dbReference type="EMBL" id="AP017369">
    <property type="protein sequence ID" value="BAU96197.1"/>
    <property type="molecule type" value="Genomic_DNA"/>
</dbReference>
<evidence type="ECO:0000313" key="3">
    <source>
        <dbReference type="Proteomes" id="UP000218244"/>
    </source>
</evidence>
<dbReference type="AlphaFoldDB" id="A0A160PQ48"/>
<name>A0A160PQ48_9CORY</name>
<proteinExistence type="predicted"/>
<dbReference type="Proteomes" id="UP000218244">
    <property type="component" value="Chromosome"/>
</dbReference>
<protein>
    <submittedName>
        <fullName evidence="2">Uncharacterized protein</fullName>
    </submittedName>
</protein>
<evidence type="ECO:0000256" key="1">
    <source>
        <dbReference type="SAM" id="Phobius"/>
    </source>
</evidence>
<accession>A0A160PQ48</accession>